<evidence type="ECO:0000256" key="1">
    <source>
        <dbReference type="ARBA" id="ARBA00004308"/>
    </source>
</evidence>
<evidence type="ECO:0000256" key="5">
    <source>
        <dbReference type="ARBA" id="ARBA00023136"/>
    </source>
</evidence>
<dbReference type="Proteomes" id="UP000249393">
    <property type="component" value="Unassembled WGS sequence"/>
</dbReference>
<keyword evidence="3" id="KW-1003">Cell membrane</keyword>
<evidence type="ECO:0000256" key="3">
    <source>
        <dbReference type="ARBA" id="ARBA00022475"/>
    </source>
</evidence>
<dbReference type="SUPFAM" id="SSF53850">
    <property type="entry name" value="Periplasmic binding protein-like II"/>
    <property type="match status" value="1"/>
</dbReference>
<gene>
    <name evidence="7" type="ORF">DI526_12720</name>
</gene>
<evidence type="ECO:0000313" key="7">
    <source>
        <dbReference type="EMBL" id="PZR33652.1"/>
    </source>
</evidence>
<evidence type="ECO:0000313" key="8">
    <source>
        <dbReference type="Proteomes" id="UP000249393"/>
    </source>
</evidence>
<sequence length="419" mass="45444">MSKPDRRQLNLGFIPLNDCAPLAVAKAHGFFEDEGLEVELSREASWANVRDKIAVGALEGGHLLAPMALAASMGVGGERTPLTVPLSLNLNGSAITLSTGLIKAMWEADPEMMARRPRSARPLARVIAARREAGERPLTLAVVFAYSMHAYELRYWLAAAGVDPDRDLRLVVAPPPRMTERLRAGEIDGFCVGAPWNAIAVAEGLGEIIVRASEIWPMGPDKVLGVTQAWANAHPQALQALIRALSRAAAWADTPANRPALARLLARPEFVGEPEALIAQSLAPPADGGDEARPQADIVFHRHAAGFPWRSHALWFLSQMLRWGQIGPEIDLQAVATSVYRPDLFRSAIQPLGEPVPMGDRKREGAHPQPWRLEDASGPILMAPDVFLDGRVFDPEKPLAYACDFEIGRYTGGSEDTTA</sequence>
<accession>A0A2W5V2W2</accession>
<keyword evidence="5" id="KW-0472">Membrane</keyword>
<dbReference type="Pfam" id="PF13379">
    <property type="entry name" value="NMT1_2"/>
    <property type="match status" value="1"/>
</dbReference>
<dbReference type="PANTHER" id="PTHR30024">
    <property type="entry name" value="ALIPHATIC SULFONATES-BINDING PROTEIN-RELATED"/>
    <property type="match status" value="1"/>
</dbReference>
<evidence type="ECO:0000256" key="6">
    <source>
        <dbReference type="SAM" id="MobiDB-lite"/>
    </source>
</evidence>
<dbReference type="RefSeq" id="WP_304278446.1">
    <property type="nucleotide sequence ID" value="NZ_QFQZ01000038.1"/>
</dbReference>
<comment type="caution">
    <text evidence="7">The sequence shown here is derived from an EMBL/GenBank/DDBJ whole genome shotgun (WGS) entry which is preliminary data.</text>
</comment>
<dbReference type="CDD" id="cd13553">
    <property type="entry name" value="PBP2_NrtA_CpmA_like"/>
    <property type="match status" value="1"/>
</dbReference>
<keyword evidence="4" id="KW-0997">Cell inner membrane</keyword>
<dbReference type="PANTHER" id="PTHR30024:SF43">
    <property type="entry name" value="BLL4572 PROTEIN"/>
    <property type="match status" value="1"/>
</dbReference>
<dbReference type="GO" id="GO:0012505">
    <property type="term" value="C:endomembrane system"/>
    <property type="evidence" value="ECO:0007669"/>
    <property type="project" value="UniProtKB-SubCell"/>
</dbReference>
<name>A0A2W5V2W2_9CAUL</name>
<dbReference type="AlphaFoldDB" id="A0A2W5V2W2"/>
<organism evidence="7 8">
    <name type="scientific">Caulobacter segnis</name>
    <dbReference type="NCBI Taxonomy" id="88688"/>
    <lineage>
        <taxon>Bacteria</taxon>
        <taxon>Pseudomonadati</taxon>
        <taxon>Pseudomonadota</taxon>
        <taxon>Alphaproteobacteria</taxon>
        <taxon>Caulobacterales</taxon>
        <taxon>Caulobacteraceae</taxon>
        <taxon>Caulobacter</taxon>
    </lineage>
</organism>
<evidence type="ECO:0000256" key="2">
    <source>
        <dbReference type="ARBA" id="ARBA00022448"/>
    </source>
</evidence>
<evidence type="ECO:0000256" key="4">
    <source>
        <dbReference type="ARBA" id="ARBA00022519"/>
    </source>
</evidence>
<keyword evidence="2" id="KW-0813">Transport</keyword>
<feature type="region of interest" description="Disordered" evidence="6">
    <location>
        <begin position="351"/>
        <end position="375"/>
    </location>
</feature>
<dbReference type="Gene3D" id="3.40.190.10">
    <property type="entry name" value="Periplasmic binding protein-like II"/>
    <property type="match status" value="2"/>
</dbReference>
<dbReference type="InterPro" id="IPR044527">
    <property type="entry name" value="NrtA/CpmA_ABC-bd_dom"/>
</dbReference>
<dbReference type="EMBL" id="QFQZ01000038">
    <property type="protein sequence ID" value="PZR33652.1"/>
    <property type="molecule type" value="Genomic_DNA"/>
</dbReference>
<comment type="subcellular location">
    <subcellularLocation>
        <location evidence="1">Endomembrane system</location>
    </subcellularLocation>
</comment>
<reference evidence="7 8" key="1">
    <citation type="submission" date="2017-08" db="EMBL/GenBank/DDBJ databases">
        <title>Infants hospitalized years apart are colonized by the same room-sourced microbial strains.</title>
        <authorList>
            <person name="Brooks B."/>
            <person name="Olm M.R."/>
            <person name="Firek B.A."/>
            <person name="Baker R."/>
            <person name="Thomas B.C."/>
            <person name="Morowitz M.J."/>
            <person name="Banfield J.F."/>
        </authorList>
    </citation>
    <scope>NUCLEOTIDE SEQUENCE [LARGE SCALE GENOMIC DNA]</scope>
    <source>
        <strain evidence="7">S2_003_000_R2_4</strain>
    </source>
</reference>
<protein>
    <submittedName>
        <fullName evidence="7">Thiamine biosynthesis protein</fullName>
    </submittedName>
</protein>
<proteinExistence type="predicted"/>